<dbReference type="Proteomes" id="UP000617531">
    <property type="component" value="Unassembled WGS sequence"/>
</dbReference>
<feature type="chain" id="PRO_5035166718" description="SipW-cognate class signal peptide" evidence="1">
    <location>
        <begin position="31"/>
        <end position="162"/>
    </location>
</feature>
<evidence type="ECO:0000256" key="1">
    <source>
        <dbReference type="SAM" id="SignalP"/>
    </source>
</evidence>
<sequence length="162" mass="16120">MSANKGNKKRLLAAGIVTAIVLGGAGAAYAYWTNSGSGTGSADTGTNTPITVVQTSVLTDLEPGVAPQTLSGNFNNPNDGSVFVASVTVSIDSVVDALGEPAVGCEADDYVIANATMTVNANVPSGSGVGSWSGATIAFVNEAAENQDGCKNATVNLVYTSN</sequence>
<reference evidence="2" key="2">
    <citation type="submission" date="2020-09" db="EMBL/GenBank/DDBJ databases">
        <authorList>
            <person name="Sun Q."/>
            <person name="Zhou Y."/>
        </authorList>
    </citation>
    <scope>NUCLEOTIDE SEQUENCE</scope>
    <source>
        <strain evidence="2">CGMCC 1.16548</strain>
    </source>
</reference>
<evidence type="ECO:0008006" key="4">
    <source>
        <dbReference type="Google" id="ProtNLM"/>
    </source>
</evidence>
<keyword evidence="1" id="KW-0732">Signal</keyword>
<dbReference type="AlphaFoldDB" id="A0A8J3GRC4"/>
<evidence type="ECO:0000313" key="3">
    <source>
        <dbReference type="Proteomes" id="UP000617531"/>
    </source>
</evidence>
<name>A0A8J3GRC4_9MICO</name>
<organism evidence="2 3">
    <name type="scientific">Pseudolysinimonas yzui</name>
    <dbReference type="NCBI Taxonomy" id="2708254"/>
    <lineage>
        <taxon>Bacteria</taxon>
        <taxon>Bacillati</taxon>
        <taxon>Actinomycetota</taxon>
        <taxon>Actinomycetes</taxon>
        <taxon>Micrococcales</taxon>
        <taxon>Microbacteriaceae</taxon>
        <taxon>Pseudolysinimonas</taxon>
    </lineage>
</organism>
<reference evidence="2" key="1">
    <citation type="journal article" date="2014" name="Int. J. Syst. Evol. Microbiol.">
        <title>Complete genome sequence of Corynebacterium casei LMG S-19264T (=DSM 44701T), isolated from a smear-ripened cheese.</title>
        <authorList>
            <consortium name="US DOE Joint Genome Institute (JGI-PGF)"/>
            <person name="Walter F."/>
            <person name="Albersmeier A."/>
            <person name="Kalinowski J."/>
            <person name="Ruckert C."/>
        </authorList>
    </citation>
    <scope>NUCLEOTIDE SEQUENCE</scope>
    <source>
        <strain evidence="2">CGMCC 1.16548</strain>
    </source>
</reference>
<comment type="caution">
    <text evidence="2">The sequence shown here is derived from an EMBL/GenBank/DDBJ whole genome shotgun (WGS) entry which is preliminary data.</text>
</comment>
<protein>
    <recommendedName>
        <fullName evidence="4">SipW-cognate class signal peptide</fullName>
    </recommendedName>
</protein>
<keyword evidence="3" id="KW-1185">Reference proteome</keyword>
<dbReference type="RefSeq" id="WP_191283310.1">
    <property type="nucleotide sequence ID" value="NZ_BNAI01000003.1"/>
</dbReference>
<accession>A0A8J3GRC4</accession>
<gene>
    <name evidence="2" type="ORF">GCM10011600_19720</name>
</gene>
<proteinExistence type="predicted"/>
<feature type="signal peptide" evidence="1">
    <location>
        <begin position="1"/>
        <end position="30"/>
    </location>
</feature>
<evidence type="ECO:0000313" key="2">
    <source>
        <dbReference type="EMBL" id="GHF18820.1"/>
    </source>
</evidence>
<dbReference type="EMBL" id="BNAI01000003">
    <property type="protein sequence ID" value="GHF18820.1"/>
    <property type="molecule type" value="Genomic_DNA"/>
</dbReference>